<evidence type="ECO:0000256" key="3">
    <source>
        <dbReference type="ARBA" id="ARBA00011738"/>
    </source>
</evidence>
<dbReference type="InterPro" id="IPR015422">
    <property type="entry name" value="PyrdxlP-dep_Trfase_small"/>
</dbReference>
<evidence type="ECO:0000256" key="5">
    <source>
        <dbReference type="ARBA" id="ARBA00022679"/>
    </source>
</evidence>
<comment type="cofactor">
    <cofactor evidence="1">
        <name>pyridoxal 5'-phosphate</name>
        <dbReference type="ChEBI" id="CHEBI:597326"/>
    </cofactor>
</comment>
<dbReference type="PANTHER" id="PTHR42790:SF19">
    <property type="entry name" value="KYNURENINE_ALPHA-AMINOADIPATE AMINOTRANSFERASE, MITOCHONDRIAL"/>
    <property type="match status" value="1"/>
</dbReference>
<keyword evidence="4" id="KW-0032">Aminotransferase</keyword>
<dbReference type="EMBL" id="JACHEX010000002">
    <property type="protein sequence ID" value="MBB6062360.1"/>
    <property type="molecule type" value="Genomic_DNA"/>
</dbReference>
<dbReference type="FunFam" id="3.40.640.10:FF:000053">
    <property type="entry name" value="Aminotransferase, class I"/>
    <property type="match status" value="1"/>
</dbReference>
<organism evidence="8 9">
    <name type="scientific">Thermosipho japonicus</name>
    <dbReference type="NCBI Taxonomy" id="90323"/>
    <lineage>
        <taxon>Bacteria</taxon>
        <taxon>Thermotogati</taxon>
        <taxon>Thermotogota</taxon>
        <taxon>Thermotogae</taxon>
        <taxon>Thermotogales</taxon>
        <taxon>Fervidobacteriaceae</taxon>
        <taxon>Thermosipho</taxon>
    </lineage>
</organism>
<evidence type="ECO:0000256" key="4">
    <source>
        <dbReference type="ARBA" id="ARBA00022576"/>
    </source>
</evidence>
<evidence type="ECO:0000259" key="7">
    <source>
        <dbReference type="Pfam" id="PF00155"/>
    </source>
</evidence>
<dbReference type="AlphaFoldDB" id="A0A841GT02"/>
<dbReference type="PANTHER" id="PTHR42790">
    <property type="entry name" value="AMINOTRANSFERASE"/>
    <property type="match status" value="1"/>
</dbReference>
<accession>A0A841GT02</accession>
<evidence type="ECO:0000313" key="9">
    <source>
        <dbReference type="Proteomes" id="UP000555828"/>
    </source>
</evidence>
<dbReference type="InterPro" id="IPR015421">
    <property type="entry name" value="PyrdxlP-dep_Trfase_major"/>
</dbReference>
<comment type="similarity">
    <text evidence="2">Belongs to the class-I pyridoxal-phosphate-dependent aminotransferase family.</text>
</comment>
<dbReference type="Gene3D" id="3.90.1150.10">
    <property type="entry name" value="Aspartate Aminotransferase, domain 1"/>
    <property type="match status" value="1"/>
</dbReference>
<sequence length="411" mass="46331">MDYSSKYSKLGDNLRSSLIRELLKYASVEGAISFGGGVPDPETFPRHELSKIASEVIENEYGYVLQYSTTEGDPELAKQMLRLLEKLFGISGLDESNIMFTTGSQQALELAGKVFLDEDSIAIVENPFYLGAASAFRMRFANFVSVPVEDDGMNVDVLEKKLKELDEKGQIKKVKFIYVIPNFHNPAGATLSLEKRKRIIELAEKYDLLILEDDPYGLLRFEGEHLPSLFKLAGKERVILLNTFSKILAPGLRIGAVIGEKELVRKFVLAKQGTDLCSPALTQRIAARYLERYDLVEQITPTLKLYKSKRDTMMKAFEENFSDINGIKWIYPSGGLFTWVTLPEGFDTLEMFEIAKKRLVFYIPGQAFTPDDSVSSSMRLSFCLPPHEKIIEGVKRLKDVIVEYGKSKGLI</sequence>
<dbReference type="Pfam" id="PF00155">
    <property type="entry name" value="Aminotran_1_2"/>
    <property type="match status" value="1"/>
</dbReference>
<reference evidence="8 9" key="1">
    <citation type="submission" date="2020-08" db="EMBL/GenBank/DDBJ databases">
        <title>Genomic Encyclopedia of Type Strains, Phase IV (KMG-IV): sequencing the most valuable type-strain genomes for metagenomic binning, comparative biology and taxonomic classification.</title>
        <authorList>
            <person name="Goeker M."/>
        </authorList>
    </citation>
    <scope>NUCLEOTIDE SEQUENCE [LARGE SCALE GENOMIC DNA]</scope>
    <source>
        <strain evidence="8 9">DSM 13481</strain>
    </source>
</reference>
<dbReference type="CDD" id="cd00609">
    <property type="entry name" value="AAT_like"/>
    <property type="match status" value="1"/>
</dbReference>
<comment type="subunit">
    <text evidence="3">Homodimer.</text>
</comment>
<evidence type="ECO:0000256" key="1">
    <source>
        <dbReference type="ARBA" id="ARBA00001933"/>
    </source>
</evidence>
<proteinExistence type="inferred from homology"/>
<dbReference type="InterPro" id="IPR050859">
    <property type="entry name" value="Class-I_PLP-dep_aminotransf"/>
</dbReference>
<protein>
    <submittedName>
        <fullName evidence="8">DNA-binding transcriptional MocR family regulator</fullName>
    </submittedName>
</protein>
<dbReference type="GO" id="GO:0003677">
    <property type="term" value="F:DNA binding"/>
    <property type="evidence" value="ECO:0007669"/>
    <property type="project" value="UniProtKB-KW"/>
</dbReference>
<dbReference type="GO" id="GO:0030170">
    <property type="term" value="F:pyridoxal phosphate binding"/>
    <property type="evidence" value="ECO:0007669"/>
    <property type="project" value="InterPro"/>
</dbReference>
<keyword evidence="9" id="KW-1185">Reference proteome</keyword>
<evidence type="ECO:0000256" key="2">
    <source>
        <dbReference type="ARBA" id="ARBA00007441"/>
    </source>
</evidence>
<dbReference type="GO" id="GO:1901605">
    <property type="term" value="P:alpha-amino acid metabolic process"/>
    <property type="evidence" value="ECO:0007669"/>
    <property type="project" value="TreeGrafter"/>
</dbReference>
<keyword evidence="5" id="KW-0808">Transferase</keyword>
<keyword evidence="6" id="KW-0663">Pyridoxal phosphate</keyword>
<feature type="domain" description="Aminotransferase class I/classII large" evidence="7">
    <location>
        <begin position="49"/>
        <end position="397"/>
    </location>
</feature>
<evidence type="ECO:0000313" key="8">
    <source>
        <dbReference type="EMBL" id="MBB6062360.1"/>
    </source>
</evidence>
<dbReference type="SUPFAM" id="SSF53383">
    <property type="entry name" value="PLP-dependent transferases"/>
    <property type="match status" value="1"/>
</dbReference>
<name>A0A841GT02_9BACT</name>
<dbReference type="Gene3D" id="3.40.640.10">
    <property type="entry name" value="Type I PLP-dependent aspartate aminotransferase-like (Major domain)"/>
    <property type="match status" value="1"/>
</dbReference>
<dbReference type="Proteomes" id="UP000555828">
    <property type="component" value="Unassembled WGS sequence"/>
</dbReference>
<gene>
    <name evidence="8" type="ORF">HNP65_000798</name>
</gene>
<dbReference type="InterPro" id="IPR015424">
    <property type="entry name" value="PyrdxlP-dep_Trfase"/>
</dbReference>
<dbReference type="GO" id="GO:0008483">
    <property type="term" value="F:transaminase activity"/>
    <property type="evidence" value="ECO:0007669"/>
    <property type="project" value="UniProtKB-KW"/>
</dbReference>
<evidence type="ECO:0000256" key="6">
    <source>
        <dbReference type="ARBA" id="ARBA00022898"/>
    </source>
</evidence>
<keyword evidence="8" id="KW-0238">DNA-binding</keyword>
<dbReference type="InterPro" id="IPR004839">
    <property type="entry name" value="Aminotransferase_I/II_large"/>
</dbReference>
<comment type="caution">
    <text evidence="8">The sequence shown here is derived from an EMBL/GenBank/DDBJ whole genome shotgun (WGS) entry which is preliminary data.</text>
</comment>
<dbReference type="RefSeq" id="WP_184619045.1">
    <property type="nucleotide sequence ID" value="NZ_JACHEX010000002.1"/>
</dbReference>